<feature type="signal peptide" evidence="1">
    <location>
        <begin position="1"/>
        <end position="20"/>
    </location>
</feature>
<sequence>MFKKLLAAIVCNCFVFCLQAQELNARVRVIDNQIPSTVDRKIFRTLETVLTNFLNNRKWSQDNFKSTEKINCQFLINLESMPEPNVYNASITIQAARPVYAASYVSPIINFKDASLDFKYVESQPVEFNDNRVSGADPMASNLSAVMAYYAYIIVGFDYSSFSIRGGDPYFQKALNIVNNAPEASKISGWKSFESTNRNRYWLTENLINNRYATIHDVYYTYYRKGFDKLYEDEAAARNEVLNALLYLDNLNRETPNLMVVQFFMLGKADELINLFRKASQQDKTRVVEILSRLDIANSNKYKQELK</sequence>
<name>A0A562SE71_9BACT</name>
<evidence type="ECO:0000256" key="1">
    <source>
        <dbReference type="SAM" id="SignalP"/>
    </source>
</evidence>
<protein>
    <submittedName>
        <fullName evidence="2">Uncharacterized protein DUF4835</fullName>
    </submittedName>
</protein>
<dbReference type="RefSeq" id="WP_144888280.1">
    <property type="nucleotide sequence ID" value="NZ_VLLE01000006.1"/>
</dbReference>
<dbReference type="EMBL" id="VLLE01000006">
    <property type="protein sequence ID" value="TWI79478.1"/>
    <property type="molecule type" value="Genomic_DNA"/>
</dbReference>
<gene>
    <name evidence="2" type="ORF">IQ13_3883</name>
</gene>
<evidence type="ECO:0000313" key="2">
    <source>
        <dbReference type="EMBL" id="TWI79478.1"/>
    </source>
</evidence>
<organism evidence="2 3">
    <name type="scientific">Lacibacter cauensis</name>
    <dbReference type="NCBI Taxonomy" id="510947"/>
    <lineage>
        <taxon>Bacteria</taxon>
        <taxon>Pseudomonadati</taxon>
        <taxon>Bacteroidota</taxon>
        <taxon>Chitinophagia</taxon>
        <taxon>Chitinophagales</taxon>
        <taxon>Chitinophagaceae</taxon>
        <taxon>Lacibacter</taxon>
    </lineage>
</organism>
<comment type="caution">
    <text evidence="2">The sequence shown here is derived from an EMBL/GenBank/DDBJ whole genome shotgun (WGS) entry which is preliminary data.</text>
</comment>
<keyword evidence="3" id="KW-1185">Reference proteome</keyword>
<reference evidence="2 3" key="1">
    <citation type="journal article" date="2015" name="Stand. Genomic Sci.">
        <title>Genomic Encyclopedia of Bacterial and Archaeal Type Strains, Phase III: the genomes of soil and plant-associated and newly described type strains.</title>
        <authorList>
            <person name="Whitman W.B."/>
            <person name="Woyke T."/>
            <person name="Klenk H.P."/>
            <person name="Zhou Y."/>
            <person name="Lilburn T.G."/>
            <person name="Beck B.J."/>
            <person name="De Vos P."/>
            <person name="Vandamme P."/>
            <person name="Eisen J.A."/>
            <person name="Garrity G."/>
            <person name="Hugenholtz P."/>
            <person name="Kyrpides N.C."/>
        </authorList>
    </citation>
    <scope>NUCLEOTIDE SEQUENCE [LARGE SCALE GENOMIC DNA]</scope>
    <source>
        <strain evidence="2 3">CGMCC 1.7271</strain>
    </source>
</reference>
<dbReference type="InterPro" id="IPR032274">
    <property type="entry name" value="DUF4835"/>
</dbReference>
<accession>A0A562SE71</accession>
<keyword evidence="1" id="KW-0732">Signal</keyword>
<dbReference type="AlphaFoldDB" id="A0A562SE71"/>
<dbReference type="Proteomes" id="UP000316167">
    <property type="component" value="Unassembled WGS sequence"/>
</dbReference>
<evidence type="ECO:0000313" key="3">
    <source>
        <dbReference type="Proteomes" id="UP000316167"/>
    </source>
</evidence>
<feature type="chain" id="PRO_5021811996" evidence="1">
    <location>
        <begin position="21"/>
        <end position="307"/>
    </location>
</feature>
<proteinExistence type="predicted"/>
<dbReference type="OrthoDB" id="9773381at2"/>
<dbReference type="Pfam" id="PF16119">
    <property type="entry name" value="DUF4835"/>
    <property type="match status" value="1"/>
</dbReference>